<evidence type="ECO:0000313" key="2">
    <source>
        <dbReference type="EMBL" id="KAF6378835.1"/>
    </source>
</evidence>
<feature type="compositionally biased region" description="Pro residues" evidence="1">
    <location>
        <begin position="64"/>
        <end position="80"/>
    </location>
</feature>
<sequence length="121" mass="12847">MEGQVPADLWALGSTWAPVHPRPPESLALVQLPQHLGAGRQPCPLPPLLVTVCEAISRVIGPRSHPPWPGAAHSPAPPSHSSPALIGAHRGQQLLHCRPLLALCHRRPPCFTPPPGGQRTS</sequence>
<comment type="caution">
    <text evidence="2">The sequence shown here is derived from an EMBL/GenBank/DDBJ whole genome shotgun (WGS) entry which is preliminary data.</text>
</comment>
<keyword evidence="3" id="KW-1185">Reference proteome</keyword>
<protein>
    <submittedName>
        <fullName evidence="2">Uncharacterized protein</fullName>
    </submittedName>
</protein>
<dbReference type="Proteomes" id="UP000527355">
    <property type="component" value="Unassembled WGS sequence"/>
</dbReference>
<organism evidence="2 3">
    <name type="scientific">Myotis myotis</name>
    <name type="common">Greater mouse-eared bat</name>
    <name type="synonym">Vespertilio myotis</name>
    <dbReference type="NCBI Taxonomy" id="51298"/>
    <lineage>
        <taxon>Eukaryota</taxon>
        <taxon>Metazoa</taxon>
        <taxon>Chordata</taxon>
        <taxon>Craniata</taxon>
        <taxon>Vertebrata</taxon>
        <taxon>Euteleostomi</taxon>
        <taxon>Mammalia</taxon>
        <taxon>Eutheria</taxon>
        <taxon>Laurasiatheria</taxon>
        <taxon>Chiroptera</taxon>
        <taxon>Yangochiroptera</taxon>
        <taxon>Vespertilionidae</taxon>
        <taxon>Myotis</taxon>
    </lineage>
</organism>
<evidence type="ECO:0000256" key="1">
    <source>
        <dbReference type="SAM" id="MobiDB-lite"/>
    </source>
</evidence>
<dbReference type="AlphaFoldDB" id="A0A7J7ZXP8"/>
<gene>
    <name evidence="2" type="ORF">mMyoMyo1_009731</name>
</gene>
<evidence type="ECO:0000313" key="3">
    <source>
        <dbReference type="Proteomes" id="UP000527355"/>
    </source>
</evidence>
<proteinExistence type="predicted"/>
<accession>A0A7J7ZXP8</accession>
<feature type="region of interest" description="Disordered" evidence="1">
    <location>
        <begin position="64"/>
        <end position="85"/>
    </location>
</feature>
<dbReference type="EMBL" id="JABWUV010000002">
    <property type="protein sequence ID" value="KAF6378835.1"/>
    <property type="molecule type" value="Genomic_DNA"/>
</dbReference>
<name>A0A7J7ZXP8_MYOMY</name>
<reference evidence="2 3" key="1">
    <citation type="journal article" date="2020" name="Nature">
        <title>Six reference-quality genomes reveal evolution of bat adaptations.</title>
        <authorList>
            <person name="Jebb D."/>
            <person name="Huang Z."/>
            <person name="Pippel M."/>
            <person name="Hughes G.M."/>
            <person name="Lavrichenko K."/>
            <person name="Devanna P."/>
            <person name="Winkler S."/>
            <person name="Jermiin L.S."/>
            <person name="Skirmuntt E.C."/>
            <person name="Katzourakis A."/>
            <person name="Burkitt-Gray L."/>
            <person name="Ray D.A."/>
            <person name="Sullivan K.A.M."/>
            <person name="Roscito J.G."/>
            <person name="Kirilenko B.M."/>
            <person name="Davalos L.M."/>
            <person name="Corthals A.P."/>
            <person name="Power M.L."/>
            <person name="Jones G."/>
            <person name="Ransome R.D."/>
            <person name="Dechmann D.K.N."/>
            <person name="Locatelli A.G."/>
            <person name="Puechmaille S.J."/>
            <person name="Fedrigo O."/>
            <person name="Jarvis E.D."/>
            <person name="Hiller M."/>
            <person name="Vernes S.C."/>
            <person name="Myers E.W."/>
            <person name="Teeling E.C."/>
        </authorList>
    </citation>
    <scope>NUCLEOTIDE SEQUENCE [LARGE SCALE GENOMIC DNA]</scope>
    <source>
        <strain evidence="2">MMyoMyo1</strain>
        <tissue evidence="2">Flight muscle</tissue>
    </source>
</reference>